<organism evidence="1 2">
    <name type="scientific">Trifolium medium</name>
    <dbReference type="NCBI Taxonomy" id="97028"/>
    <lineage>
        <taxon>Eukaryota</taxon>
        <taxon>Viridiplantae</taxon>
        <taxon>Streptophyta</taxon>
        <taxon>Embryophyta</taxon>
        <taxon>Tracheophyta</taxon>
        <taxon>Spermatophyta</taxon>
        <taxon>Magnoliopsida</taxon>
        <taxon>eudicotyledons</taxon>
        <taxon>Gunneridae</taxon>
        <taxon>Pentapetalae</taxon>
        <taxon>rosids</taxon>
        <taxon>fabids</taxon>
        <taxon>Fabales</taxon>
        <taxon>Fabaceae</taxon>
        <taxon>Papilionoideae</taxon>
        <taxon>50 kb inversion clade</taxon>
        <taxon>NPAAA clade</taxon>
        <taxon>Hologalegina</taxon>
        <taxon>IRL clade</taxon>
        <taxon>Trifolieae</taxon>
        <taxon>Trifolium</taxon>
    </lineage>
</organism>
<dbReference type="Proteomes" id="UP000265520">
    <property type="component" value="Unassembled WGS sequence"/>
</dbReference>
<evidence type="ECO:0000313" key="2">
    <source>
        <dbReference type="Proteomes" id="UP000265520"/>
    </source>
</evidence>
<dbReference type="AlphaFoldDB" id="A0A392N774"/>
<protein>
    <submittedName>
        <fullName evidence="1">Uncharacterized protein</fullName>
    </submittedName>
</protein>
<evidence type="ECO:0000313" key="1">
    <source>
        <dbReference type="EMBL" id="MCH95442.1"/>
    </source>
</evidence>
<sequence length="127" mass="13002">MNLGPILVGKTVKGLIDKYGKGVKNGSYPSLTKGVILRQKNSGGLVIVQNGGTEILRQKNGGGLVVVQNGGAEILRQKNGGGPVVVQNVGAEEQNVGAEEEGGVAGIATALEVLIDCLAETALCFLY</sequence>
<proteinExistence type="predicted"/>
<dbReference type="EMBL" id="LXQA010029837">
    <property type="protein sequence ID" value="MCH95442.1"/>
    <property type="molecule type" value="Genomic_DNA"/>
</dbReference>
<keyword evidence="2" id="KW-1185">Reference proteome</keyword>
<name>A0A392N774_9FABA</name>
<comment type="caution">
    <text evidence="1">The sequence shown here is derived from an EMBL/GenBank/DDBJ whole genome shotgun (WGS) entry which is preliminary data.</text>
</comment>
<reference evidence="1 2" key="1">
    <citation type="journal article" date="2018" name="Front. Plant Sci.">
        <title>Red Clover (Trifolium pratense) and Zigzag Clover (T. medium) - A Picture of Genomic Similarities and Differences.</title>
        <authorList>
            <person name="Dluhosova J."/>
            <person name="Istvanek J."/>
            <person name="Nedelnik J."/>
            <person name="Repkova J."/>
        </authorList>
    </citation>
    <scope>NUCLEOTIDE SEQUENCE [LARGE SCALE GENOMIC DNA]</scope>
    <source>
        <strain evidence="2">cv. 10/8</strain>
        <tissue evidence="1">Leaf</tissue>
    </source>
</reference>
<accession>A0A392N774</accession>